<evidence type="ECO:0000313" key="4">
    <source>
        <dbReference type="Proteomes" id="UP001362999"/>
    </source>
</evidence>
<keyword evidence="4" id="KW-1185">Reference proteome</keyword>
<feature type="transmembrane region" description="Helical" evidence="2">
    <location>
        <begin position="75"/>
        <end position="95"/>
    </location>
</feature>
<sequence>MHVVVGRLRQLSTSIKVGELHYMLSLIQLALNVDSLKAEAKLKHTSTSARKIALLYAPGVAVSTFKDWVTFGKRLIVVCGGATLYVLPIIAALGMRTDITRRETSEDDLLSLATALRRVQHGMWLPMVKRMMVPVYHMRASTGYINSLMLHRHIPVREGEAPKTESFGFADVAVSDRIFDSVQTHLPFLVARSDEWNATKAPLWTPLTDPELLRLPATVTIRTPLQFKTTPCPVNKKNRNEWTETERTKAEQAAVAASIDDLEAKLNDLHAGGEAKAGQYVKISNEILKGQALRIEDSTGQLLSFMFSVPEEYRKLLLDAIEHIYASMPGEFKDEDSRREFFQYLSCHYSWYARYAEKGQDASNAPPDELRKSGKGKVNVRQRKAYRSKDMRNGAEYTALVEAFTDFFELLRVALQHYLPEEYDELSVYVEHLPLDASSPCYPFGGFVLNLNASTWGHRDPLDKRLCLVVPFGPFVGGELCLHETGFCFDLRLGDVFIFPSCHITHFNLHFTGRRGTLVLHSDRQGDSWVKDYHGWSEHFVTHSTS</sequence>
<protein>
    <submittedName>
        <fullName evidence="3">Multidrug resistance-associated protein 1</fullName>
    </submittedName>
</protein>
<keyword evidence="2" id="KW-1133">Transmembrane helix</keyword>
<proteinExistence type="predicted"/>
<evidence type="ECO:0000256" key="1">
    <source>
        <dbReference type="SAM" id="MobiDB-lite"/>
    </source>
</evidence>
<feature type="region of interest" description="Disordered" evidence="1">
    <location>
        <begin position="361"/>
        <end position="380"/>
    </location>
</feature>
<evidence type="ECO:0000313" key="3">
    <source>
        <dbReference type="EMBL" id="KAK7023215.1"/>
    </source>
</evidence>
<organism evidence="3 4">
    <name type="scientific">Favolaschia claudopus</name>
    <dbReference type="NCBI Taxonomy" id="2862362"/>
    <lineage>
        <taxon>Eukaryota</taxon>
        <taxon>Fungi</taxon>
        <taxon>Dikarya</taxon>
        <taxon>Basidiomycota</taxon>
        <taxon>Agaricomycotina</taxon>
        <taxon>Agaricomycetes</taxon>
        <taxon>Agaricomycetidae</taxon>
        <taxon>Agaricales</taxon>
        <taxon>Marasmiineae</taxon>
        <taxon>Mycenaceae</taxon>
        <taxon>Favolaschia</taxon>
    </lineage>
</organism>
<accession>A0AAW0BAR3</accession>
<evidence type="ECO:0000256" key="2">
    <source>
        <dbReference type="SAM" id="Phobius"/>
    </source>
</evidence>
<gene>
    <name evidence="3" type="ORF">R3P38DRAFT_3396762</name>
</gene>
<dbReference type="AlphaFoldDB" id="A0AAW0BAR3"/>
<dbReference type="EMBL" id="JAWWNJ010000036">
    <property type="protein sequence ID" value="KAK7023215.1"/>
    <property type="molecule type" value="Genomic_DNA"/>
</dbReference>
<dbReference type="Gene3D" id="3.60.130.30">
    <property type="match status" value="1"/>
</dbReference>
<reference evidence="3 4" key="1">
    <citation type="journal article" date="2024" name="J Genomics">
        <title>Draft genome sequencing and assembly of Favolaschia claudopus CIRM-BRFM 2984 isolated from oak limbs.</title>
        <authorList>
            <person name="Navarro D."/>
            <person name="Drula E."/>
            <person name="Chaduli D."/>
            <person name="Cazenave R."/>
            <person name="Ahrendt S."/>
            <person name="Wang J."/>
            <person name="Lipzen A."/>
            <person name="Daum C."/>
            <person name="Barry K."/>
            <person name="Grigoriev I.V."/>
            <person name="Favel A."/>
            <person name="Rosso M.N."/>
            <person name="Martin F."/>
        </authorList>
    </citation>
    <scope>NUCLEOTIDE SEQUENCE [LARGE SCALE GENOMIC DNA]</scope>
    <source>
        <strain evidence="3 4">CIRM-BRFM 2984</strain>
    </source>
</reference>
<name>A0AAW0BAR3_9AGAR</name>
<keyword evidence="2" id="KW-0472">Membrane</keyword>
<dbReference type="Proteomes" id="UP001362999">
    <property type="component" value="Unassembled WGS sequence"/>
</dbReference>
<comment type="caution">
    <text evidence="3">The sequence shown here is derived from an EMBL/GenBank/DDBJ whole genome shotgun (WGS) entry which is preliminary data.</text>
</comment>
<keyword evidence="2" id="KW-0812">Transmembrane</keyword>